<evidence type="ECO:0000313" key="5">
    <source>
        <dbReference type="EMBL" id="KPV77952.1"/>
    </source>
</evidence>
<dbReference type="GO" id="GO:0046982">
    <property type="term" value="F:protein heterodimerization activity"/>
    <property type="evidence" value="ECO:0007669"/>
    <property type="project" value="InterPro"/>
</dbReference>
<proteinExistence type="predicted"/>
<dbReference type="GO" id="GO:0017054">
    <property type="term" value="C:negative cofactor 2 complex"/>
    <property type="evidence" value="ECO:0007669"/>
    <property type="project" value="TreeGrafter"/>
</dbReference>
<dbReference type="InterPro" id="IPR009072">
    <property type="entry name" value="Histone-fold"/>
</dbReference>
<dbReference type="PANTHER" id="PTHR10252:SF5">
    <property type="entry name" value="DR1-ASSOCIATED COREPRESSOR"/>
    <property type="match status" value="1"/>
</dbReference>
<dbReference type="CDD" id="cd22906">
    <property type="entry name" value="HFD_DRAP1"/>
    <property type="match status" value="1"/>
</dbReference>
<dbReference type="OrthoDB" id="653904at2759"/>
<gene>
    <name evidence="5" type="ORF">RHOBADRAFT_22851</name>
</gene>
<keyword evidence="6" id="KW-1185">Reference proteome</keyword>
<feature type="region of interest" description="Disordered" evidence="3">
    <location>
        <begin position="96"/>
        <end position="168"/>
    </location>
</feature>
<dbReference type="Proteomes" id="UP000053890">
    <property type="component" value="Unassembled WGS sequence"/>
</dbReference>
<reference evidence="5 6" key="1">
    <citation type="journal article" date="2015" name="Front. Microbiol.">
        <title>Genome sequence of the plant growth promoting endophytic yeast Rhodotorula graminis WP1.</title>
        <authorList>
            <person name="Firrincieli A."/>
            <person name="Otillar R."/>
            <person name="Salamov A."/>
            <person name="Schmutz J."/>
            <person name="Khan Z."/>
            <person name="Redman R.S."/>
            <person name="Fleck N.D."/>
            <person name="Lindquist E."/>
            <person name="Grigoriev I.V."/>
            <person name="Doty S.L."/>
        </authorList>
    </citation>
    <scope>NUCLEOTIDE SEQUENCE [LARGE SCALE GENOMIC DNA]</scope>
    <source>
        <strain evidence="5 6">WP1</strain>
    </source>
</reference>
<dbReference type="PANTHER" id="PTHR10252">
    <property type="entry name" value="HISTONE-LIKE TRANSCRIPTION FACTOR CCAAT-RELATED"/>
    <property type="match status" value="1"/>
</dbReference>
<organism evidence="5 6">
    <name type="scientific">Rhodotorula graminis (strain WP1)</name>
    <dbReference type="NCBI Taxonomy" id="578459"/>
    <lineage>
        <taxon>Eukaryota</taxon>
        <taxon>Fungi</taxon>
        <taxon>Dikarya</taxon>
        <taxon>Basidiomycota</taxon>
        <taxon>Pucciniomycotina</taxon>
        <taxon>Microbotryomycetes</taxon>
        <taxon>Sporidiobolales</taxon>
        <taxon>Sporidiobolaceae</taxon>
        <taxon>Rhodotorula</taxon>
    </lineage>
</organism>
<feature type="compositionally biased region" description="Acidic residues" evidence="3">
    <location>
        <begin position="135"/>
        <end position="149"/>
    </location>
</feature>
<keyword evidence="2" id="KW-0539">Nucleus</keyword>
<dbReference type="Gene3D" id="1.10.20.10">
    <property type="entry name" value="Histone, subunit A"/>
    <property type="match status" value="1"/>
</dbReference>
<evidence type="ECO:0000259" key="4">
    <source>
        <dbReference type="Pfam" id="PF00808"/>
    </source>
</evidence>
<protein>
    <recommendedName>
        <fullName evidence="4">Transcription factor CBF/NF-Y/archaeal histone domain-containing protein</fullName>
    </recommendedName>
</protein>
<evidence type="ECO:0000256" key="1">
    <source>
        <dbReference type="ARBA" id="ARBA00004123"/>
    </source>
</evidence>
<accession>A0A194SBH9</accession>
<feature type="domain" description="Transcription factor CBF/NF-Y/archaeal histone" evidence="4">
    <location>
        <begin position="8"/>
        <end position="80"/>
    </location>
</feature>
<dbReference type="GO" id="GO:0001046">
    <property type="term" value="F:core promoter sequence-specific DNA binding"/>
    <property type="evidence" value="ECO:0007669"/>
    <property type="project" value="TreeGrafter"/>
</dbReference>
<evidence type="ECO:0000256" key="2">
    <source>
        <dbReference type="ARBA" id="ARBA00023242"/>
    </source>
</evidence>
<dbReference type="AlphaFoldDB" id="A0A194SBH9"/>
<sequence length="168" mass="18098">MGKKSNQARFPLARIKKMIQADEEVGKVAAATPIVVCASLLSLSPKALELFLASLVDACVKDAESRGSKKLTPYGLKRAVNTTAMLDFCADIVESIPDPLDGEEDEAEGTKKKRKAASSSSAAAPKKKAVKKADSDEDEDEDDEGDSEQEDKKPKKQATFADSDDYEE</sequence>
<evidence type="ECO:0000256" key="3">
    <source>
        <dbReference type="SAM" id="MobiDB-lite"/>
    </source>
</evidence>
<dbReference type="GeneID" id="28973029"/>
<dbReference type="STRING" id="578459.A0A194SBH9"/>
<dbReference type="Pfam" id="PF00808">
    <property type="entry name" value="CBFD_NFYB_HMF"/>
    <property type="match status" value="1"/>
</dbReference>
<comment type="subcellular location">
    <subcellularLocation>
        <location evidence="1">Nucleus</location>
    </subcellularLocation>
</comment>
<dbReference type="EMBL" id="KQ474073">
    <property type="protein sequence ID" value="KPV77952.1"/>
    <property type="molecule type" value="Genomic_DNA"/>
</dbReference>
<name>A0A194SBH9_RHOGW</name>
<dbReference type="InterPro" id="IPR050568">
    <property type="entry name" value="Transcr_DNA_Rep_Reg"/>
</dbReference>
<dbReference type="GO" id="GO:0016251">
    <property type="term" value="F:RNA polymerase II general transcription initiation factor activity"/>
    <property type="evidence" value="ECO:0007669"/>
    <property type="project" value="TreeGrafter"/>
</dbReference>
<dbReference type="RefSeq" id="XP_018274001.1">
    <property type="nucleotide sequence ID" value="XM_018412580.1"/>
</dbReference>
<evidence type="ECO:0000313" key="6">
    <source>
        <dbReference type="Proteomes" id="UP000053890"/>
    </source>
</evidence>
<dbReference type="InterPro" id="IPR003958">
    <property type="entry name" value="CBFA_NFYB_domain"/>
</dbReference>
<dbReference type="SUPFAM" id="SSF47113">
    <property type="entry name" value="Histone-fold"/>
    <property type="match status" value="1"/>
</dbReference>
<dbReference type="OMA" id="TEVEPAH"/>